<protein>
    <submittedName>
        <fullName evidence="2">Uncharacterized protein</fullName>
    </submittedName>
</protein>
<evidence type="ECO:0000256" key="1">
    <source>
        <dbReference type="SAM" id="MobiDB-lite"/>
    </source>
</evidence>
<reference evidence="2" key="1">
    <citation type="submission" date="2020-11" db="EMBL/GenBank/DDBJ databases">
        <title>Sequencing the genomes of 1000 actinobacteria strains.</title>
        <authorList>
            <person name="Klenk H.-P."/>
        </authorList>
    </citation>
    <scope>NUCLEOTIDE SEQUENCE</scope>
    <source>
        <strain evidence="2">DSM 43175</strain>
    </source>
</reference>
<feature type="region of interest" description="Disordered" evidence="1">
    <location>
        <begin position="1"/>
        <end position="26"/>
    </location>
</feature>
<accession>A0A931DQW2</accession>
<proteinExistence type="predicted"/>
<gene>
    <name evidence="2" type="ORF">IW256_006259</name>
</gene>
<name>A0A931DQW2_9ACTN</name>
<comment type="caution">
    <text evidence="2">The sequence shown here is derived from an EMBL/GenBank/DDBJ whole genome shotgun (WGS) entry which is preliminary data.</text>
</comment>
<keyword evidence="3" id="KW-1185">Reference proteome</keyword>
<dbReference type="RefSeq" id="WP_197014369.1">
    <property type="nucleotide sequence ID" value="NZ_BAABES010000033.1"/>
</dbReference>
<dbReference type="AlphaFoldDB" id="A0A931DQW2"/>
<evidence type="ECO:0000313" key="2">
    <source>
        <dbReference type="EMBL" id="MBG6092146.1"/>
    </source>
</evidence>
<organism evidence="2 3">
    <name type="scientific">Actinomadura viridis</name>
    <dbReference type="NCBI Taxonomy" id="58110"/>
    <lineage>
        <taxon>Bacteria</taxon>
        <taxon>Bacillati</taxon>
        <taxon>Actinomycetota</taxon>
        <taxon>Actinomycetes</taxon>
        <taxon>Streptosporangiales</taxon>
        <taxon>Thermomonosporaceae</taxon>
        <taxon>Actinomadura</taxon>
    </lineage>
</organism>
<dbReference type="EMBL" id="JADOUA010000001">
    <property type="protein sequence ID" value="MBG6092146.1"/>
    <property type="molecule type" value="Genomic_DNA"/>
</dbReference>
<sequence>MTFSMVLTAPSADAEPDDDTGPSHDDFDSVVMDACNVLSRTDARFEVRGFGPHPWPVDVSYDLSTALEQLPDVLAGIRATKRVTLDFYGQGMGRELVFTPQRDDTEIVCVSRTSWTPDPATERMTSTELERMLVRLAMTFAVSVSRVAPRFAGVAPLNQWRTGDL</sequence>
<dbReference type="Proteomes" id="UP000614047">
    <property type="component" value="Unassembled WGS sequence"/>
</dbReference>
<evidence type="ECO:0000313" key="3">
    <source>
        <dbReference type="Proteomes" id="UP000614047"/>
    </source>
</evidence>